<evidence type="ECO:0000313" key="2">
    <source>
        <dbReference type="EMBL" id="CAG9331069.1"/>
    </source>
</evidence>
<feature type="transmembrane region" description="Helical" evidence="1">
    <location>
        <begin position="16"/>
        <end position="37"/>
    </location>
</feature>
<gene>
    <name evidence="2" type="ORF">BSTOLATCC_MIC52475</name>
</gene>
<name>A0AAU9JYL1_9CILI</name>
<keyword evidence="1" id="KW-0812">Transmembrane</keyword>
<dbReference type="Proteomes" id="UP001162131">
    <property type="component" value="Unassembled WGS sequence"/>
</dbReference>
<evidence type="ECO:0000313" key="3">
    <source>
        <dbReference type="Proteomes" id="UP001162131"/>
    </source>
</evidence>
<sequence length="239" mass="26691">MINLKTEKIHIKCSDWVWTLFQAIQISIIGLMTWSLLSEDWLKLGFSGQYYDLRWTGSLNSVHKGLGGLKGTSYSDLFKAYCSRSDLSQDIQINESTWCKMFASLWVSEIVYVLFEVVAMLLMVSWTISLRLALKTNKLRRVPGICSANGAWVLHVAGFITWMVLSRANFSGDCNKESDGKSPPKLCALTGPTIALALAIIMPILAISYPFLIRCLTKSVETQSAIPKQPEGKMIEVTV</sequence>
<feature type="transmembrane region" description="Helical" evidence="1">
    <location>
        <begin position="110"/>
        <end position="134"/>
    </location>
</feature>
<keyword evidence="3" id="KW-1185">Reference proteome</keyword>
<feature type="transmembrane region" description="Helical" evidence="1">
    <location>
        <begin position="146"/>
        <end position="165"/>
    </location>
</feature>
<comment type="caution">
    <text evidence="2">The sequence shown here is derived from an EMBL/GenBank/DDBJ whole genome shotgun (WGS) entry which is preliminary data.</text>
</comment>
<proteinExistence type="predicted"/>
<keyword evidence="1" id="KW-0472">Membrane</keyword>
<feature type="transmembrane region" description="Helical" evidence="1">
    <location>
        <begin position="194"/>
        <end position="213"/>
    </location>
</feature>
<dbReference type="AlphaFoldDB" id="A0AAU9JYL1"/>
<keyword evidence="1" id="KW-1133">Transmembrane helix</keyword>
<dbReference type="EMBL" id="CAJZBQ010000052">
    <property type="protein sequence ID" value="CAG9331069.1"/>
    <property type="molecule type" value="Genomic_DNA"/>
</dbReference>
<reference evidence="2" key="1">
    <citation type="submission" date="2021-09" db="EMBL/GenBank/DDBJ databases">
        <authorList>
            <consortium name="AG Swart"/>
            <person name="Singh M."/>
            <person name="Singh A."/>
            <person name="Seah K."/>
            <person name="Emmerich C."/>
        </authorList>
    </citation>
    <scope>NUCLEOTIDE SEQUENCE</scope>
    <source>
        <strain evidence="2">ATCC30299</strain>
    </source>
</reference>
<organism evidence="2 3">
    <name type="scientific">Blepharisma stoltei</name>
    <dbReference type="NCBI Taxonomy" id="1481888"/>
    <lineage>
        <taxon>Eukaryota</taxon>
        <taxon>Sar</taxon>
        <taxon>Alveolata</taxon>
        <taxon>Ciliophora</taxon>
        <taxon>Postciliodesmatophora</taxon>
        <taxon>Heterotrichea</taxon>
        <taxon>Heterotrichida</taxon>
        <taxon>Blepharismidae</taxon>
        <taxon>Blepharisma</taxon>
    </lineage>
</organism>
<evidence type="ECO:0000256" key="1">
    <source>
        <dbReference type="SAM" id="Phobius"/>
    </source>
</evidence>
<accession>A0AAU9JYL1</accession>
<protein>
    <submittedName>
        <fullName evidence="2">Uncharacterized protein</fullName>
    </submittedName>
</protein>